<evidence type="ECO:0000313" key="3">
    <source>
        <dbReference type="Proteomes" id="UP000236291"/>
    </source>
</evidence>
<evidence type="ECO:0000259" key="1">
    <source>
        <dbReference type="Pfam" id="PF22936"/>
    </source>
</evidence>
<dbReference type="AlphaFoldDB" id="A0A2K3K4U9"/>
<gene>
    <name evidence="2" type="ORF">L195_g060608</name>
</gene>
<comment type="caution">
    <text evidence="2">The sequence shown here is derived from an EMBL/GenBank/DDBJ whole genome shotgun (WGS) entry which is preliminary data.</text>
</comment>
<proteinExistence type="predicted"/>
<organism evidence="2 3">
    <name type="scientific">Trifolium pratense</name>
    <name type="common">Red clover</name>
    <dbReference type="NCBI Taxonomy" id="57577"/>
    <lineage>
        <taxon>Eukaryota</taxon>
        <taxon>Viridiplantae</taxon>
        <taxon>Streptophyta</taxon>
        <taxon>Embryophyta</taxon>
        <taxon>Tracheophyta</taxon>
        <taxon>Spermatophyta</taxon>
        <taxon>Magnoliopsida</taxon>
        <taxon>eudicotyledons</taxon>
        <taxon>Gunneridae</taxon>
        <taxon>Pentapetalae</taxon>
        <taxon>rosids</taxon>
        <taxon>fabids</taxon>
        <taxon>Fabales</taxon>
        <taxon>Fabaceae</taxon>
        <taxon>Papilionoideae</taxon>
        <taxon>50 kb inversion clade</taxon>
        <taxon>NPAAA clade</taxon>
        <taxon>Hologalegina</taxon>
        <taxon>IRL clade</taxon>
        <taxon>Trifolieae</taxon>
        <taxon>Trifolium</taxon>
    </lineage>
</organism>
<name>A0A2K3K4U9_TRIPR</name>
<dbReference type="Proteomes" id="UP000236291">
    <property type="component" value="Unassembled WGS sequence"/>
</dbReference>
<dbReference type="InterPro" id="IPR054722">
    <property type="entry name" value="PolX-like_BBD"/>
</dbReference>
<dbReference type="Pfam" id="PF22936">
    <property type="entry name" value="Pol_BBD"/>
    <property type="match status" value="1"/>
</dbReference>
<accession>A0A2K3K4U9</accession>
<sequence>MMGEWIIDTGASNHMTGNLNVMHDVHSIESCSVGLPNGQHALSTKEGSVVLDGGLKITNDLTSRMLIGA</sequence>
<feature type="non-terminal residue" evidence="2">
    <location>
        <position position="69"/>
    </location>
</feature>
<evidence type="ECO:0000313" key="2">
    <source>
        <dbReference type="EMBL" id="PNX61314.1"/>
    </source>
</evidence>
<reference evidence="2 3" key="2">
    <citation type="journal article" date="2017" name="Front. Plant Sci.">
        <title>Gene Classification and Mining of Molecular Markers Useful in Red Clover (Trifolium pratense) Breeding.</title>
        <authorList>
            <person name="Istvanek J."/>
            <person name="Dluhosova J."/>
            <person name="Dluhos P."/>
            <person name="Patkova L."/>
            <person name="Nedelnik J."/>
            <person name="Repkova J."/>
        </authorList>
    </citation>
    <scope>NUCLEOTIDE SEQUENCE [LARGE SCALE GENOMIC DNA]</scope>
    <source>
        <strain evidence="3">cv. Tatra</strain>
        <tissue evidence="2">Young leaves</tissue>
    </source>
</reference>
<dbReference type="EMBL" id="ASHM01141174">
    <property type="protein sequence ID" value="PNX61314.1"/>
    <property type="molecule type" value="Genomic_DNA"/>
</dbReference>
<protein>
    <recommendedName>
        <fullName evidence="1">Retrovirus-related Pol polyprotein from transposon TNT 1-94-like beta-barrel domain-containing protein</fullName>
    </recommendedName>
</protein>
<reference evidence="2 3" key="1">
    <citation type="journal article" date="2014" name="Am. J. Bot.">
        <title>Genome assembly and annotation for red clover (Trifolium pratense; Fabaceae).</title>
        <authorList>
            <person name="Istvanek J."/>
            <person name="Jaros M."/>
            <person name="Krenek A."/>
            <person name="Repkova J."/>
        </authorList>
    </citation>
    <scope>NUCLEOTIDE SEQUENCE [LARGE SCALE GENOMIC DNA]</scope>
    <source>
        <strain evidence="3">cv. Tatra</strain>
        <tissue evidence="2">Young leaves</tissue>
    </source>
</reference>
<feature type="domain" description="Retrovirus-related Pol polyprotein from transposon TNT 1-94-like beta-barrel" evidence="1">
    <location>
        <begin position="5"/>
        <end position="52"/>
    </location>
</feature>